<keyword evidence="5" id="KW-0520">NAD</keyword>
<feature type="transmembrane region" description="Helical" evidence="5">
    <location>
        <begin position="244"/>
        <end position="266"/>
    </location>
</feature>
<evidence type="ECO:0000256" key="3">
    <source>
        <dbReference type="ARBA" id="ARBA00022989"/>
    </source>
</evidence>
<comment type="catalytic activity">
    <reaction evidence="5">
        <text>a quinone + NADH + 5 H(+)(in) = a quinol + NAD(+) + 4 H(+)(out)</text>
        <dbReference type="Rhea" id="RHEA:57888"/>
        <dbReference type="ChEBI" id="CHEBI:15378"/>
        <dbReference type="ChEBI" id="CHEBI:24646"/>
        <dbReference type="ChEBI" id="CHEBI:57540"/>
        <dbReference type="ChEBI" id="CHEBI:57945"/>
        <dbReference type="ChEBI" id="CHEBI:132124"/>
    </reaction>
</comment>
<keyword evidence="5" id="KW-1003">Cell membrane</keyword>
<comment type="similarity">
    <text evidence="5">Belongs to the complex I subunit 2 family.</text>
</comment>
<name>A0ABV7VGK3_9PROT</name>
<feature type="transmembrane region" description="Helical" evidence="5">
    <location>
        <begin position="330"/>
        <end position="352"/>
    </location>
</feature>
<dbReference type="NCBIfam" id="TIGR01770">
    <property type="entry name" value="NDH_I_N"/>
    <property type="match status" value="1"/>
</dbReference>
<evidence type="ECO:0000256" key="5">
    <source>
        <dbReference type="HAMAP-Rule" id="MF_00445"/>
    </source>
</evidence>
<keyword evidence="3 5" id="KW-1133">Transmembrane helix</keyword>
<feature type="transmembrane region" description="Helical" evidence="5">
    <location>
        <begin position="399"/>
        <end position="429"/>
    </location>
</feature>
<keyword evidence="9" id="KW-1185">Reference proteome</keyword>
<reference evidence="9" key="1">
    <citation type="journal article" date="2019" name="Int. J. Syst. Evol. Microbiol.">
        <title>The Global Catalogue of Microorganisms (GCM) 10K type strain sequencing project: providing services to taxonomists for standard genome sequencing and annotation.</title>
        <authorList>
            <consortium name="The Broad Institute Genomics Platform"/>
            <consortium name="The Broad Institute Genome Sequencing Center for Infectious Disease"/>
            <person name="Wu L."/>
            <person name="Ma J."/>
        </authorList>
    </citation>
    <scope>NUCLEOTIDE SEQUENCE [LARGE SCALE GENOMIC DNA]</scope>
    <source>
        <strain evidence="9">KCTC 42182</strain>
    </source>
</reference>
<evidence type="ECO:0000256" key="1">
    <source>
        <dbReference type="ARBA" id="ARBA00004127"/>
    </source>
</evidence>
<evidence type="ECO:0000259" key="7">
    <source>
        <dbReference type="Pfam" id="PF00361"/>
    </source>
</evidence>
<keyword evidence="5" id="KW-0813">Transport</keyword>
<organism evidence="8 9">
    <name type="scientific">Ferrovibrio xuzhouensis</name>
    <dbReference type="NCBI Taxonomy" id="1576914"/>
    <lineage>
        <taxon>Bacteria</taxon>
        <taxon>Pseudomonadati</taxon>
        <taxon>Pseudomonadota</taxon>
        <taxon>Alphaproteobacteria</taxon>
        <taxon>Rhodospirillales</taxon>
        <taxon>Rhodospirillaceae</taxon>
        <taxon>Ferrovibrio</taxon>
    </lineage>
</organism>
<feature type="transmembrane region" description="Helical" evidence="5">
    <location>
        <begin position="278"/>
        <end position="297"/>
    </location>
</feature>
<feature type="transmembrane region" description="Helical" evidence="5">
    <location>
        <begin position="40"/>
        <end position="61"/>
    </location>
</feature>
<keyword evidence="5" id="KW-0830">Ubiquinone</keyword>
<evidence type="ECO:0000313" key="8">
    <source>
        <dbReference type="EMBL" id="MFC3676646.1"/>
    </source>
</evidence>
<dbReference type="EMBL" id="JBHRYJ010000003">
    <property type="protein sequence ID" value="MFC3676646.1"/>
    <property type="molecule type" value="Genomic_DNA"/>
</dbReference>
<dbReference type="Proteomes" id="UP001595711">
    <property type="component" value="Unassembled WGS sequence"/>
</dbReference>
<dbReference type="InterPro" id="IPR010096">
    <property type="entry name" value="NADH-Q_OxRdtase_suN/2"/>
</dbReference>
<evidence type="ECO:0000313" key="9">
    <source>
        <dbReference type="Proteomes" id="UP001595711"/>
    </source>
</evidence>
<protein>
    <recommendedName>
        <fullName evidence="5">NADH-quinone oxidoreductase subunit N</fullName>
        <ecNumber evidence="5">7.1.1.-</ecNumber>
    </recommendedName>
    <alternativeName>
        <fullName evidence="5">NADH dehydrogenase I subunit N</fullName>
    </alternativeName>
    <alternativeName>
        <fullName evidence="5">NDH-1 subunit N</fullName>
    </alternativeName>
</protein>
<evidence type="ECO:0000256" key="2">
    <source>
        <dbReference type="ARBA" id="ARBA00022692"/>
    </source>
</evidence>
<keyword evidence="4 5" id="KW-0472">Membrane</keyword>
<keyword evidence="2 5" id="KW-0812">Transmembrane</keyword>
<feature type="transmembrane region" description="Helical" evidence="5">
    <location>
        <begin position="373"/>
        <end position="393"/>
    </location>
</feature>
<dbReference type="HAMAP" id="MF_00445">
    <property type="entry name" value="NDH1_NuoN_1"/>
    <property type="match status" value="1"/>
</dbReference>
<comment type="caution">
    <text evidence="8">The sequence shown here is derived from an EMBL/GenBank/DDBJ whole genome shotgun (WGS) entry which is preliminary data.</text>
</comment>
<comment type="subcellular location">
    <subcellularLocation>
        <location evidence="5">Cell membrane</location>
        <topology evidence="5">Multi-pass membrane protein</topology>
    </subcellularLocation>
    <subcellularLocation>
        <location evidence="1">Endomembrane system</location>
        <topology evidence="1">Multi-pass membrane protein</topology>
    </subcellularLocation>
    <subcellularLocation>
        <location evidence="6">Membrane</location>
        <topology evidence="6">Multi-pass membrane protein</topology>
    </subcellularLocation>
</comment>
<comment type="function">
    <text evidence="5">NDH-1 shuttles electrons from NADH, via FMN and iron-sulfur (Fe-S) centers, to quinones in the respiratory chain. The immediate electron acceptor for the enzyme in this species is believed to be ubiquinone. Couples the redox reaction to proton translocation (for every two electrons transferred, four hydrogen ions are translocated across the cytoplasmic membrane), and thus conserves the redox energy in a proton gradient.</text>
</comment>
<dbReference type="InterPro" id="IPR001750">
    <property type="entry name" value="ND/Mrp_TM"/>
</dbReference>
<dbReference type="EC" id="7.1.1.-" evidence="5"/>
<dbReference type="Pfam" id="PF00361">
    <property type="entry name" value="Proton_antipo_M"/>
    <property type="match status" value="1"/>
</dbReference>
<evidence type="ECO:0000256" key="6">
    <source>
        <dbReference type="RuleBase" id="RU000320"/>
    </source>
</evidence>
<evidence type="ECO:0000256" key="4">
    <source>
        <dbReference type="ARBA" id="ARBA00023136"/>
    </source>
</evidence>
<gene>
    <name evidence="5 8" type="primary">nuoN</name>
    <name evidence="8" type="ORF">ACFOOQ_13895</name>
</gene>
<feature type="transmembrane region" description="Helical" evidence="5">
    <location>
        <begin position="81"/>
        <end position="99"/>
    </location>
</feature>
<accession>A0ABV7VGK3</accession>
<feature type="transmembrane region" description="Helical" evidence="5">
    <location>
        <begin position="206"/>
        <end position="223"/>
    </location>
</feature>
<dbReference type="RefSeq" id="WP_379727688.1">
    <property type="nucleotide sequence ID" value="NZ_JBHRYJ010000003.1"/>
</dbReference>
<feature type="transmembrane region" description="Helical" evidence="5">
    <location>
        <begin position="12"/>
        <end position="31"/>
    </location>
</feature>
<keyword evidence="5" id="KW-1278">Translocase</keyword>
<feature type="transmembrane region" description="Helical" evidence="5">
    <location>
        <begin position="160"/>
        <end position="186"/>
    </location>
</feature>
<feature type="domain" description="NADH:quinone oxidoreductase/Mrp antiporter transmembrane" evidence="7">
    <location>
        <begin position="125"/>
        <end position="423"/>
    </location>
</feature>
<sequence>MTASSLPSLAPAYPEIWLAVAAMALLMFGVFRGDGATRTVAWLAVLVLAVTAVLTACLPTAQTTTFGGLFVVDGFARFAKILILLGSAFAIILSLGFIRYERMERFEYPVLILLATIGMLMMVSANDLISLYLGIELQSLALYVMAAFKRDSNRATEAGLKYFVLGALSSGMLLYGSSMIYGFAGATSFPLIAQSLKAILSGGEPVSIGLIVGIVFLSAGLAFKASAVPFHMWTPDVYEGAPTPVTAFFAVAPKVAAIALFVRAMVSPFGEIAGEWQQIIIVISALSMILGAFAAIAQSNIKRLMAYSSIGHVGYALVGLAAGTEEGVRGILIYLAIYLAMNVGTFACILCMRQKDQMVEGVQDLAGLSKSHPGMALLLAAFMFSLAGVPPLAGFFGKFYIFMAAINAHLYTLAVIGVVSSVVGAYYYLRIVKIMYFDEPGEPLAKPVRGELGAVMTVTGLFTILFFVFPGPLLAAASTAAKALFP</sequence>
<feature type="transmembrane region" description="Helical" evidence="5">
    <location>
        <begin position="450"/>
        <end position="469"/>
    </location>
</feature>
<keyword evidence="5" id="KW-0874">Quinone</keyword>
<dbReference type="PANTHER" id="PTHR22773">
    <property type="entry name" value="NADH DEHYDROGENASE"/>
    <property type="match status" value="1"/>
</dbReference>
<dbReference type="NCBIfam" id="NF004440">
    <property type="entry name" value="PRK05777.1-3"/>
    <property type="match status" value="1"/>
</dbReference>
<comment type="subunit">
    <text evidence="5">NDH-1 is composed of 14 different subunits. Subunits NuoA, H, J, K, L, M, N constitute the membrane sector of the complex.</text>
</comment>
<proteinExistence type="inferred from homology"/>
<feature type="transmembrane region" description="Helical" evidence="5">
    <location>
        <begin position="106"/>
        <end position="123"/>
    </location>
</feature>